<organism evidence="2 3">
    <name type="scientific">Allocatelliglobosispora scoriae</name>
    <dbReference type="NCBI Taxonomy" id="643052"/>
    <lineage>
        <taxon>Bacteria</taxon>
        <taxon>Bacillati</taxon>
        <taxon>Actinomycetota</taxon>
        <taxon>Actinomycetes</taxon>
        <taxon>Micromonosporales</taxon>
        <taxon>Micromonosporaceae</taxon>
        <taxon>Allocatelliglobosispora</taxon>
    </lineage>
</organism>
<gene>
    <name evidence="2" type="ORF">F4553_001967</name>
</gene>
<evidence type="ECO:0008006" key="4">
    <source>
        <dbReference type="Google" id="ProtNLM"/>
    </source>
</evidence>
<evidence type="ECO:0000313" key="3">
    <source>
        <dbReference type="Proteomes" id="UP000587527"/>
    </source>
</evidence>
<dbReference type="RefSeq" id="WP_184834645.1">
    <property type="nucleotide sequence ID" value="NZ_JACHMN010000002.1"/>
</dbReference>
<keyword evidence="1" id="KW-0732">Signal</keyword>
<protein>
    <recommendedName>
        <fullName evidence="4">Peptidase inhibitor family I36</fullName>
    </recommendedName>
</protein>
<feature type="signal peptide" evidence="1">
    <location>
        <begin position="1"/>
        <end position="29"/>
    </location>
</feature>
<feature type="chain" id="PRO_5032849462" description="Peptidase inhibitor family I36" evidence="1">
    <location>
        <begin position="30"/>
        <end position="191"/>
    </location>
</feature>
<keyword evidence="3" id="KW-1185">Reference proteome</keyword>
<sequence>MSTTARTCRQIAAIAVAIIALAPPAAALAADPGGVPSTPPTAATRTADLSVQEQIDAYLATSPDGVQINANELSYRDGAMIVTFRKPGATTSAMTADCPYGYFCLYESVNYVFPRAIFRDCGWQDLYPKWYDRARSIAYNLPYGSVDFINHGKADHVGDTVLFSLSSSRRSIFDVSPHRDEIDHVRRNGCI</sequence>
<dbReference type="Proteomes" id="UP000587527">
    <property type="component" value="Unassembled WGS sequence"/>
</dbReference>
<comment type="caution">
    <text evidence="2">The sequence shown here is derived from an EMBL/GenBank/DDBJ whole genome shotgun (WGS) entry which is preliminary data.</text>
</comment>
<evidence type="ECO:0000256" key="1">
    <source>
        <dbReference type="SAM" id="SignalP"/>
    </source>
</evidence>
<proteinExistence type="predicted"/>
<reference evidence="2 3" key="1">
    <citation type="submission" date="2020-08" db="EMBL/GenBank/DDBJ databases">
        <title>Sequencing the genomes of 1000 actinobacteria strains.</title>
        <authorList>
            <person name="Klenk H.-P."/>
        </authorList>
    </citation>
    <scope>NUCLEOTIDE SEQUENCE [LARGE SCALE GENOMIC DNA]</scope>
    <source>
        <strain evidence="2 3">DSM 45362</strain>
    </source>
</reference>
<name>A0A841BMI4_9ACTN</name>
<evidence type="ECO:0000313" key="2">
    <source>
        <dbReference type="EMBL" id="MBB5868588.1"/>
    </source>
</evidence>
<accession>A0A841BMI4</accession>
<dbReference type="EMBL" id="JACHMN010000002">
    <property type="protein sequence ID" value="MBB5868588.1"/>
    <property type="molecule type" value="Genomic_DNA"/>
</dbReference>
<dbReference type="AlphaFoldDB" id="A0A841BMI4"/>